<protein>
    <submittedName>
        <fullName evidence="4">TetR/AcrR family transcriptional regulator C-terminal domain-containing protein</fullName>
    </submittedName>
</protein>
<dbReference type="Gene3D" id="1.10.357.10">
    <property type="entry name" value="Tetracycline Repressor, domain 2"/>
    <property type="match status" value="1"/>
</dbReference>
<name>A0A934WQN1_9FIRM</name>
<dbReference type="InterPro" id="IPR050624">
    <property type="entry name" value="HTH-type_Tx_Regulator"/>
</dbReference>
<evidence type="ECO:0000313" key="4">
    <source>
        <dbReference type="EMBL" id="MBK6088358.1"/>
    </source>
</evidence>
<feature type="domain" description="HTH tetR-type" evidence="3">
    <location>
        <begin position="4"/>
        <end position="64"/>
    </location>
</feature>
<dbReference type="Pfam" id="PF14278">
    <property type="entry name" value="TetR_C_8"/>
    <property type="match status" value="1"/>
</dbReference>
<reference evidence="4" key="1">
    <citation type="submission" date="2021-01" db="EMBL/GenBank/DDBJ databases">
        <title>Genome public.</title>
        <authorList>
            <person name="Liu C."/>
            <person name="Sun Q."/>
        </authorList>
    </citation>
    <scope>NUCLEOTIDE SEQUENCE</scope>
    <source>
        <strain evidence="4">M6</strain>
    </source>
</reference>
<keyword evidence="5" id="KW-1185">Reference proteome</keyword>
<dbReference type="GO" id="GO:0003677">
    <property type="term" value="F:DNA binding"/>
    <property type="evidence" value="ECO:0007669"/>
    <property type="project" value="UniProtKB-UniRule"/>
</dbReference>
<evidence type="ECO:0000313" key="5">
    <source>
        <dbReference type="Proteomes" id="UP000633365"/>
    </source>
</evidence>
<proteinExistence type="predicted"/>
<dbReference type="Pfam" id="PF00440">
    <property type="entry name" value="TetR_N"/>
    <property type="match status" value="1"/>
</dbReference>
<dbReference type="PANTHER" id="PTHR43479">
    <property type="entry name" value="ACREF/ENVCD OPERON REPRESSOR-RELATED"/>
    <property type="match status" value="1"/>
</dbReference>
<dbReference type="Proteomes" id="UP000633365">
    <property type="component" value="Unassembled WGS sequence"/>
</dbReference>
<dbReference type="InterPro" id="IPR009057">
    <property type="entry name" value="Homeodomain-like_sf"/>
</dbReference>
<dbReference type="InterPro" id="IPR039532">
    <property type="entry name" value="TetR_C_Firmicutes"/>
</dbReference>
<dbReference type="InterPro" id="IPR001647">
    <property type="entry name" value="HTH_TetR"/>
</dbReference>
<evidence type="ECO:0000259" key="3">
    <source>
        <dbReference type="PROSITE" id="PS50977"/>
    </source>
</evidence>
<gene>
    <name evidence="4" type="ORF">JKK62_06750</name>
</gene>
<evidence type="ECO:0000256" key="1">
    <source>
        <dbReference type="ARBA" id="ARBA00023125"/>
    </source>
</evidence>
<dbReference type="AlphaFoldDB" id="A0A934WQN1"/>
<organism evidence="4 5">
    <name type="scientific">Ruminococcus difficilis</name>
    <dbReference type="NCBI Taxonomy" id="2763069"/>
    <lineage>
        <taxon>Bacteria</taxon>
        <taxon>Bacillati</taxon>
        <taxon>Bacillota</taxon>
        <taxon>Clostridia</taxon>
        <taxon>Eubacteriales</taxon>
        <taxon>Oscillospiraceae</taxon>
        <taxon>Ruminococcus</taxon>
    </lineage>
</organism>
<dbReference type="RefSeq" id="WP_201427263.1">
    <property type="nucleotide sequence ID" value="NZ_JAEQMG010000051.1"/>
</dbReference>
<dbReference type="PROSITE" id="PS50977">
    <property type="entry name" value="HTH_TETR_2"/>
    <property type="match status" value="1"/>
</dbReference>
<dbReference type="PANTHER" id="PTHR43479:SF7">
    <property type="entry name" value="TETR-FAMILY TRANSCRIPTIONAL REGULATOR"/>
    <property type="match status" value="1"/>
</dbReference>
<keyword evidence="1 2" id="KW-0238">DNA-binding</keyword>
<feature type="DNA-binding region" description="H-T-H motif" evidence="2">
    <location>
        <begin position="27"/>
        <end position="46"/>
    </location>
</feature>
<dbReference type="EMBL" id="JAEQMG010000051">
    <property type="protein sequence ID" value="MBK6088358.1"/>
    <property type="molecule type" value="Genomic_DNA"/>
</dbReference>
<comment type="caution">
    <text evidence="4">The sequence shown here is derived from an EMBL/GenBank/DDBJ whole genome shotgun (WGS) entry which is preliminary data.</text>
</comment>
<accession>A0A934WQN1</accession>
<dbReference type="SUPFAM" id="SSF46689">
    <property type="entry name" value="Homeodomain-like"/>
    <property type="match status" value="1"/>
</dbReference>
<sequence length="182" mass="21551">MKRMTAKELLAESFRELAKTKKINKITVKDITENCGYSVATFYRHFNDKYDLIAWAYSRDVEEIMKKVEYDESSWKKALTNAAEYYEKHRDYLSNLLLHTTGYMSFVRNMSQINYMSLKLKIQNAANVDEISTKTDMYIRMYCHGTVALTCDWLLGQFEADFETLAEIYENTLPQQLRPYLY</sequence>
<evidence type="ECO:0000256" key="2">
    <source>
        <dbReference type="PROSITE-ProRule" id="PRU00335"/>
    </source>
</evidence>